<comment type="caution">
    <text evidence="2">The sequence shown here is derived from an EMBL/GenBank/DDBJ whole genome shotgun (WGS) entry which is preliminary data.</text>
</comment>
<proteinExistence type="predicted"/>
<accession>A0A2H5QD77</accession>
<feature type="region of interest" description="Disordered" evidence="1">
    <location>
        <begin position="69"/>
        <end position="94"/>
    </location>
</feature>
<reference evidence="2 3" key="1">
    <citation type="journal article" date="2017" name="Front. Genet.">
        <title>Draft sequencing of the heterozygous diploid genome of Satsuma (Citrus unshiu Marc.) using a hybrid assembly approach.</title>
        <authorList>
            <person name="Shimizu T."/>
            <person name="Tanizawa Y."/>
            <person name="Mochizuki T."/>
            <person name="Nagasaki H."/>
            <person name="Yoshioka T."/>
            <person name="Toyoda A."/>
            <person name="Fujiyama A."/>
            <person name="Kaminuma E."/>
            <person name="Nakamura Y."/>
        </authorList>
    </citation>
    <scope>NUCLEOTIDE SEQUENCE [LARGE SCALE GENOMIC DNA]</scope>
    <source>
        <strain evidence="3">cv. Miyagawa wase</strain>
    </source>
</reference>
<name>A0A2H5QD77_CITUN</name>
<evidence type="ECO:0000256" key="1">
    <source>
        <dbReference type="SAM" id="MobiDB-lite"/>
    </source>
</evidence>
<sequence>MHSQMLQGLRNLLSTREPETRPVCAVIDVMMGWTADVFKNCEVPIVGFFTSGACSAAVECAMPHGPLPHGPPPLRDAPGSEKMGPLNPVINHTG</sequence>
<dbReference type="EMBL" id="BDQV01000310">
    <property type="protein sequence ID" value="GAY62543.1"/>
    <property type="molecule type" value="Genomic_DNA"/>
</dbReference>
<dbReference type="AlphaFoldDB" id="A0A2H5QD77"/>
<evidence type="ECO:0000313" key="3">
    <source>
        <dbReference type="Proteomes" id="UP000236630"/>
    </source>
</evidence>
<protein>
    <submittedName>
        <fullName evidence="2">Uncharacterized protein</fullName>
    </submittedName>
</protein>
<gene>
    <name evidence="2" type="ORF">CUMW_218620</name>
</gene>
<dbReference type="Proteomes" id="UP000236630">
    <property type="component" value="Unassembled WGS sequence"/>
</dbReference>
<evidence type="ECO:0000313" key="2">
    <source>
        <dbReference type="EMBL" id="GAY62543.1"/>
    </source>
</evidence>
<dbReference type="Gene3D" id="3.40.50.2000">
    <property type="entry name" value="Glycogen Phosphorylase B"/>
    <property type="match status" value="1"/>
</dbReference>
<dbReference type="SUPFAM" id="SSF53756">
    <property type="entry name" value="UDP-Glycosyltransferase/glycogen phosphorylase"/>
    <property type="match status" value="1"/>
</dbReference>
<organism evidence="2 3">
    <name type="scientific">Citrus unshiu</name>
    <name type="common">Satsuma mandarin</name>
    <name type="synonym">Citrus nobilis var. unshiu</name>
    <dbReference type="NCBI Taxonomy" id="55188"/>
    <lineage>
        <taxon>Eukaryota</taxon>
        <taxon>Viridiplantae</taxon>
        <taxon>Streptophyta</taxon>
        <taxon>Embryophyta</taxon>
        <taxon>Tracheophyta</taxon>
        <taxon>Spermatophyta</taxon>
        <taxon>Magnoliopsida</taxon>
        <taxon>eudicotyledons</taxon>
        <taxon>Gunneridae</taxon>
        <taxon>Pentapetalae</taxon>
        <taxon>rosids</taxon>
        <taxon>malvids</taxon>
        <taxon>Sapindales</taxon>
        <taxon>Rutaceae</taxon>
        <taxon>Aurantioideae</taxon>
        <taxon>Citrus</taxon>
    </lineage>
</organism>
<keyword evidence="3" id="KW-1185">Reference proteome</keyword>